<proteinExistence type="predicted"/>
<keyword evidence="3" id="KW-1185">Reference proteome</keyword>
<evidence type="ECO:0000313" key="2">
    <source>
        <dbReference type="EMBL" id="KAJ4393422.1"/>
    </source>
</evidence>
<feature type="compositionally biased region" description="Basic and acidic residues" evidence="1">
    <location>
        <begin position="404"/>
        <end position="418"/>
    </location>
</feature>
<protein>
    <submittedName>
        <fullName evidence="2">Uncharacterized protein</fullName>
    </submittedName>
</protein>
<feature type="compositionally biased region" description="Basic and acidic residues" evidence="1">
    <location>
        <begin position="498"/>
        <end position="515"/>
    </location>
</feature>
<dbReference type="Proteomes" id="UP001140453">
    <property type="component" value="Unassembled WGS sequence"/>
</dbReference>
<dbReference type="OrthoDB" id="10464655at2759"/>
<gene>
    <name evidence="2" type="ORF">N0V93_002632</name>
</gene>
<feature type="compositionally biased region" description="Basic and acidic residues" evidence="1">
    <location>
        <begin position="430"/>
        <end position="439"/>
    </location>
</feature>
<accession>A0A9W8YVP6</accession>
<name>A0A9W8YVP6_9PEZI</name>
<feature type="region of interest" description="Disordered" evidence="1">
    <location>
        <begin position="139"/>
        <end position="168"/>
    </location>
</feature>
<reference evidence="2" key="1">
    <citation type="submission" date="2022-10" db="EMBL/GenBank/DDBJ databases">
        <title>Tapping the CABI collections for fungal endophytes: first genome assemblies for Collariella, Neodidymelliopsis, Ascochyta clinopodiicola, Didymella pomorum, Didymosphaeria variabile, Neocosmospora piperis and Neocucurbitaria cava.</title>
        <authorList>
            <person name="Hill R."/>
        </authorList>
    </citation>
    <scope>NUCLEOTIDE SEQUENCE</scope>
    <source>
        <strain evidence="2">IMI 355082</strain>
    </source>
</reference>
<comment type="caution">
    <text evidence="2">The sequence shown here is derived from an EMBL/GenBank/DDBJ whole genome shotgun (WGS) entry which is preliminary data.</text>
</comment>
<feature type="region of interest" description="Disordered" evidence="1">
    <location>
        <begin position="489"/>
        <end position="548"/>
    </location>
</feature>
<dbReference type="AlphaFoldDB" id="A0A9W8YVP6"/>
<dbReference type="EMBL" id="JAPEVB010000002">
    <property type="protein sequence ID" value="KAJ4393422.1"/>
    <property type="molecule type" value="Genomic_DNA"/>
</dbReference>
<organism evidence="2 3">
    <name type="scientific">Gnomoniopsis smithogilvyi</name>
    <dbReference type="NCBI Taxonomy" id="1191159"/>
    <lineage>
        <taxon>Eukaryota</taxon>
        <taxon>Fungi</taxon>
        <taxon>Dikarya</taxon>
        <taxon>Ascomycota</taxon>
        <taxon>Pezizomycotina</taxon>
        <taxon>Sordariomycetes</taxon>
        <taxon>Sordariomycetidae</taxon>
        <taxon>Diaporthales</taxon>
        <taxon>Gnomoniaceae</taxon>
        <taxon>Gnomoniopsis</taxon>
    </lineage>
</organism>
<evidence type="ECO:0000313" key="3">
    <source>
        <dbReference type="Proteomes" id="UP001140453"/>
    </source>
</evidence>
<evidence type="ECO:0000256" key="1">
    <source>
        <dbReference type="SAM" id="MobiDB-lite"/>
    </source>
</evidence>
<sequence>MYQISFLDTPTLKGFDRSPINGKRSGANLTVRIVITRDGAIFQPEDPVRICAWLHPTPLEQPRCLSLSSGKKDDLFWTKTAAEQGFLAIVLRITLSLLDRTTFAKSSLLGSLLRIRADLPRVTPSEAFPRSIASASNQSIVDLHSTESSPAEDEEDKSSELESLLDQTSTETPMNVITIGINTIGIAKHLAIYLSKRVREDAVAQNVSLMLQPSTIVVADEANEVISFQGKDVRTEEVAHECIKNNYIHPMISTMPLKYAVRLRFQHLDSMGRGDGACDRAWSLIIAADNFLLHESTREATANQIEAITTSSIWHSTERKPPKLLLRIIGPSSENRMSLLGMMESDGWEVVETLDQLPQEAPLEDCESPNVMVKYFLLEYTLETPEYIEAILGNAEEQSSTRADQAKVADTESKRVTDDATDGEVTGQEITHDHLCDSEATKPVNLDSEARPLQIEQSQIPVDPSLERAEEIQNQGKADIHQALDLQAVPDPAVKRRGSPEELSRLKEKRLHTESSPEDEGSISEALPDATIAGGSTDAVLQTDELLD</sequence>
<feature type="region of interest" description="Disordered" evidence="1">
    <location>
        <begin position="397"/>
        <end position="439"/>
    </location>
</feature>